<name>A0A8H7AAF6_9EURO</name>
<dbReference type="Proteomes" id="UP000606974">
    <property type="component" value="Unassembled WGS sequence"/>
</dbReference>
<dbReference type="AlphaFoldDB" id="A0A8H7AAF6"/>
<evidence type="ECO:0000313" key="2">
    <source>
        <dbReference type="Proteomes" id="UP000606974"/>
    </source>
</evidence>
<accession>A0A8H7AAF6</accession>
<gene>
    <name evidence="1" type="ORF">GJ744_002995</name>
</gene>
<comment type="caution">
    <text evidence="1">The sequence shown here is derived from an EMBL/GenBank/DDBJ whole genome shotgun (WGS) entry which is preliminary data.</text>
</comment>
<sequence>MVKKTSDGTVLHEHTYTWDLTLFDEEAWPGLVDKAGLRIVQEKDHAIGRCYYLQKKV</sequence>
<proteinExistence type="predicted"/>
<dbReference type="EMBL" id="JAACFV010000156">
    <property type="protein sequence ID" value="KAF7503914.1"/>
    <property type="molecule type" value="Genomic_DNA"/>
</dbReference>
<reference evidence="1" key="1">
    <citation type="submission" date="2020-02" db="EMBL/GenBank/DDBJ databases">
        <authorList>
            <person name="Palmer J.M."/>
        </authorList>
    </citation>
    <scope>NUCLEOTIDE SEQUENCE</scope>
    <source>
        <strain evidence="1">EPUS1.4</strain>
        <tissue evidence="1">Thallus</tissue>
    </source>
</reference>
<evidence type="ECO:0000313" key="1">
    <source>
        <dbReference type="EMBL" id="KAF7503914.1"/>
    </source>
</evidence>
<organism evidence="1 2">
    <name type="scientific">Endocarpon pusillum</name>
    <dbReference type="NCBI Taxonomy" id="364733"/>
    <lineage>
        <taxon>Eukaryota</taxon>
        <taxon>Fungi</taxon>
        <taxon>Dikarya</taxon>
        <taxon>Ascomycota</taxon>
        <taxon>Pezizomycotina</taxon>
        <taxon>Eurotiomycetes</taxon>
        <taxon>Chaetothyriomycetidae</taxon>
        <taxon>Verrucariales</taxon>
        <taxon>Verrucariaceae</taxon>
        <taxon>Endocarpon</taxon>
    </lineage>
</organism>
<protein>
    <submittedName>
        <fullName evidence="1">Uncharacterized protein</fullName>
    </submittedName>
</protein>
<keyword evidence="2" id="KW-1185">Reference proteome</keyword>